<reference evidence="1" key="1">
    <citation type="submission" date="2013-07" db="EMBL/GenBank/DDBJ databases">
        <title>The genome of an arbuscular mycorrhizal fungus provides insights into the evolution of the oldest plant symbiosis.</title>
        <authorList>
            <consortium name="DOE Joint Genome Institute"/>
            <person name="Tisserant E."/>
            <person name="Malbreil M."/>
            <person name="Kuo A."/>
            <person name="Kohler A."/>
            <person name="Symeonidi A."/>
            <person name="Balestrini R."/>
            <person name="Charron P."/>
            <person name="Duensing N."/>
            <person name="Frei-dit-Frey N."/>
            <person name="Gianinazzi-Pearson V."/>
            <person name="Gilbert B."/>
            <person name="Handa Y."/>
            <person name="Hijri M."/>
            <person name="Kaul R."/>
            <person name="Kawaguchi M."/>
            <person name="Krajinski F."/>
            <person name="Lammers P."/>
            <person name="Lapierre D."/>
            <person name="Masclaux F.G."/>
            <person name="Murat C."/>
            <person name="Morin E."/>
            <person name="Ndikumana S."/>
            <person name="Pagni M."/>
            <person name="Petitpierre D."/>
            <person name="Requena N."/>
            <person name="Rosikiewicz P."/>
            <person name="Riley R."/>
            <person name="Saito K."/>
            <person name="San Clemente H."/>
            <person name="Shapiro H."/>
            <person name="van Tuinen D."/>
            <person name="Becard G."/>
            <person name="Bonfante P."/>
            <person name="Paszkowski U."/>
            <person name="Shachar-Hill Y."/>
            <person name="Young J.P."/>
            <person name="Sanders I.R."/>
            <person name="Henrissat B."/>
            <person name="Rensing S.A."/>
            <person name="Grigoriev I.V."/>
            <person name="Corradi N."/>
            <person name="Roux C."/>
            <person name="Martin F."/>
        </authorList>
    </citation>
    <scope>NUCLEOTIDE SEQUENCE</scope>
    <source>
        <strain evidence="1">DAOM 197198</strain>
    </source>
</reference>
<gene>
    <name evidence="1" type="ORF">GLOINDRAFT_5423</name>
</gene>
<dbReference type="HOGENOM" id="CLU_2764906_0_0_1"/>
<dbReference type="AlphaFoldDB" id="U9TBA8"/>
<protein>
    <submittedName>
        <fullName evidence="1">Uncharacterized protein</fullName>
    </submittedName>
</protein>
<accession>U9TBA8</accession>
<name>U9TBA8_RHIID</name>
<organism evidence="1">
    <name type="scientific">Rhizophagus irregularis (strain DAOM 181602 / DAOM 197198 / MUCL 43194)</name>
    <name type="common">Arbuscular mycorrhizal fungus</name>
    <name type="synonym">Glomus intraradices</name>
    <dbReference type="NCBI Taxonomy" id="747089"/>
    <lineage>
        <taxon>Eukaryota</taxon>
        <taxon>Fungi</taxon>
        <taxon>Fungi incertae sedis</taxon>
        <taxon>Mucoromycota</taxon>
        <taxon>Glomeromycotina</taxon>
        <taxon>Glomeromycetes</taxon>
        <taxon>Glomerales</taxon>
        <taxon>Glomeraceae</taxon>
        <taxon>Rhizophagus</taxon>
    </lineage>
</organism>
<proteinExistence type="predicted"/>
<feature type="non-terminal residue" evidence="1">
    <location>
        <position position="1"/>
    </location>
</feature>
<dbReference type="EMBL" id="KI294925">
    <property type="protein sequence ID" value="ESA03583.1"/>
    <property type="molecule type" value="Genomic_DNA"/>
</dbReference>
<evidence type="ECO:0000313" key="1">
    <source>
        <dbReference type="EMBL" id="ESA03583.1"/>
    </source>
</evidence>
<sequence>STHLELYIASDEQYADDVLIRLTSYSESLTHFTSNINDTALTQPTSFVAPNADDTFICMLIIHLFIMASC</sequence>